<feature type="transmembrane region" description="Helical" evidence="6">
    <location>
        <begin position="138"/>
        <end position="159"/>
    </location>
</feature>
<gene>
    <name evidence="8" type="ORF">HMPREF1318_0414</name>
</gene>
<dbReference type="GO" id="GO:0140359">
    <property type="term" value="F:ABC-type transporter activity"/>
    <property type="evidence" value="ECO:0007669"/>
    <property type="project" value="InterPro"/>
</dbReference>
<organism evidence="8 9">
    <name type="scientific">Actinomyces massiliensis F0489</name>
    <dbReference type="NCBI Taxonomy" id="1125718"/>
    <lineage>
        <taxon>Bacteria</taxon>
        <taxon>Bacillati</taxon>
        <taxon>Actinomycetota</taxon>
        <taxon>Actinomycetes</taxon>
        <taxon>Actinomycetales</taxon>
        <taxon>Actinomycetaceae</taxon>
        <taxon>Actinomyces</taxon>
    </lineage>
</organism>
<feature type="transmembrane region" description="Helical" evidence="6">
    <location>
        <begin position="100"/>
        <end position="126"/>
    </location>
</feature>
<dbReference type="InterPro" id="IPR000412">
    <property type="entry name" value="ABC_2_transport"/>
</dbReference>
<feature type="domain" description="ABC-2 type transporter transmembrane" evidence="7">
    <location>
        <begin position="30"/>
        <end position="215"/>
    </location>
</feature>
<evidence type="ECO:0000256" key="3">
    <source>
        <dbReference type="ARBA" id="ARBA00022989"/>
    </source>
</evidence>
<feature type="transmembrane region" description="Helical" evidence="6">
    <location>
        <begin position="57"/>
        <end position="79"/>
    </location>
</feature>
<keyword evidence="4 6" id="KW-0472">Membrane</keyword>
<evidence type="ECO:0000256" key="4">
    <source>
        <dbReference type="ARBA" id="ARBA00023136"/>
    </source>
</evidence>
<keyword evidence="2 6" id="KW-0812">Transmembrane</keyword>
<keyword evidence="9" id="KW-1185">Reference proteome</keyword>
<feature type="transmembrane region" description="Helical" evidence="6">
    <location>
        <begin position="166"/>
        <end position="188"/>
    </location>
</feature>
<dbReference type="EMBL" id="AKFT01000214">
    <property type="protein sequence ID" value="EJF36780.1"/>
    <property type="molecule type" value="Genomic_DNA"/>
</dbReference>
<name>J1GUP6_9ACTO</name>
<evidence type="ECO:0000313" key="8">
    <source>
        <dbReference type="EMBL" id="EJF36780.1"/>
    </source>
</evidence>
<dbReference type="PANTHER" id="PTHR43229:SF6">
    <property type="entry name" value="ABC-TYPE MULTIDRUG TRANSPORT SYSTEM, PERMEASE COMPONENT"/>
    <property type="match status" value="1"/>
</dbReference>
<dbReference type="Pfam" id="PF01061">
    <property type="entry name" value="ABC2_membrane"/>
    <property type="match status" value="1"/>
</dbReference>
<evidence type="ECO:0000313" key="9">
    <source>
        <dbReference type="Proteomes" id="UP000002941"/>
    </source>
</evidence>
<dbReference type="RefSeq" id="WP_008733703.1">
    <property type="nucleotide sequence ID" value="NZ_AKFT01000214.1"/>
</dbReference>
<dbReference type="PRINTS" id="PR00164">
    <property type="entry name" value="ABC2TRNSPORT"/>
</dbReference>
<evidence type="ECO:0000256" key="2">
    <source>
        <dbReference type="ARBA" id="ARBA00022692"/>
    </source>
</evidence>
<dbReference type="Proteomes" id="UP000002941">
    <property type="component" value="Unassembled WGS sequence"/>
</dbReference>
<comment type="subcellular location">
    <subcellularLocation>
        <location evidence="1">Membrane</location>
        <topology evidence="1">Multi-pass membrane protein</topology>
    </subcellularLocation>
</comment>
<dbReference type="OrthoDB" id="9786643at2"/>
<dbReference type="GO" id="GO:0043190">
    <property type="term" value="C:ATP-binding cassette (ABC) transporter complex"/>
    <property type="evidence" value="ECO:0007669"/>
    <property type="project" value="InterPro"/>
</dbReference>
<sequence length="278" mass="29215">MSMHTLPAILRAAIRQAAGDLRPSILGTGIFSLLIAVLPVIVVGMLGSDSGNAGTAFGPMLVAGSIGAFGCFIVLQIAGEMYTDRVGGALLRVRILPHGSLVWAIGKTISTITMSVIIQGAVLIGAVLTRSLPVSAPQILICLPLIVLSAVAAAPLGFLMGSMTRGLYSVMITYLAALPLLLTGGSFFPLDWLPRWAQAIQLVLPTYWAGHLTRWALAGDPAWEVGGVFNPVMAIGILVAWAVVGFAMVPEVIRRSFRKESIGALSRMQSTIRSQSGL</sequence>
<keyword evidence="3 6" id="KW-1133">Transmembrane helix</keyword>
<dbReference type="AlphaFoldDB" id="J1GUP6"/>
<dbReference type="GO" id="GO:0046677">
    <property type="term" value="P:response to antibiotic"/>
    <property type="evidence" value="ECO:0007669"/>
    <property type="project" value="UniProtKB-KW"/>
</dbReference>
<evidence type="ECO:0000256" key="1">
    <source>
        <dbReference type="ARBA" id="ARBA00004141"/>
    </source>
</evidence>
<evidence type="ECO:0000259" key="7">
    <source>
        <dbReference type="Pfam" id="PF01061"/>
    </source>
</evidence>
<dbReference type="InterPro" id="IPR051784">
    <property type="entry name" value="Nod_factor_ABC_transporter"/>
</dbReference>
<protein>
    <submittedName>
        <fullName evidence="8">ABC-2 type transporter</fullName>
    </submittedName>
</protein>
<evidence type="ECO:0000256" key="5">
    <source>
        <dbReference type="ARBA" id="ARBA00023251"/>
    </source>
</evidence>
<feature type="transmembrane region" description="Helical" evidence="6">
    <location>
        <begin position="21"/>
        <end position="45"/>
    </location>
</feature>
<accession>J1GUP6</accession>
<dbReference type="PANTHER" id="PTHR43229">
    <property type="entry name" value="NODULATION PROTEIN J"/>
    <property type="match status" value="1"/>
</dbReference>
<evidence type="ECO:0000256" key="6">
    <source>
        <dbReference type="SAM" id="Phobius"/>
    </source>
</evidence>
<keyword evidence="5" id="KW-0046">Antibiotic resistance</keyword>
<reference evidence="8 9" key="1">
    <citation type="submission" date="2012-05" db="EMBL/GenBank/DDBJ databases">
        <authorList>
            <person name="Harkins D.M."/>
            <person name="Madupu R."/>
            <person name="Durkin A.S."/>
            <person name="Torralba M."/>
            <person name="Methe B."/>
            <person name="Sutton G.G."/>
            <person name="Nelson K.E."/>
        </authorList>
    </citation>
    <scope>NUCLEOTIDE SEQUENCE [LARGE SCALE GENOMIC DNA]</scope>
    <source>
        <strain evidence="8 9">F0489</strain>
    </source>
</reference>
<dbReference type="eggNOG" id="COG0842">
    <property type="taxonomic scope" value="Bacteria"/>
</dbReference>
<dbReference type="PATRIC" id="fig|1125718.3.peg.2769"/>
<feature type="transmembrane region" description="Helical" evidence="6">
    <location>
        <begin position="228"/>
        <end position="249"/>
    </location>
</feature>
<dbReference type="InterPro" id="IPR013525">
    <property type="entry name" value="ABC2_TM"/>
</dbReference>
<proteinExistence type="predicted"/>
<comment type="caution">
    <text evidence="8">The sequence shown here is derived from an EMBL/GenBank/DDBJ whole genome shotgun (WGS) entry which is preliminary data.</text>
</comment>